<dbReference type="InterPro" id="IPR006597">
    <property type="entry name" value="Sel1-like"/>
</dbReference>
<dbReference type="InterPro" id="IPR011990">
    <property type="entry name" value="TPR-like_helical_dom_sf"/>
</dbReference>
<dbReference type="Pfam" id="PF08238">
    <property type="entry name" value="Sel1"/>
    <property type="match status" value="2"/>
</dbReference>
<dbReference type="OrthoDB" id="200229at2759"/>
<accession>K0SS68</accession>
<gene>
    <name evidence="1" type="ORF">THAOC_10639</name>
</gene>
<dbReference type="InterPro" id="IPR052945">
    <property type="entry name" value="Mitotic_Regulator"/>
</dbReference>
<dbReference type="PANTHER" id="PTHR43628">
    <property type="entry name" value="ACTIVATOR OF C KINASE PROTEIN 1-RELATED"/>
    <property type="match status" value="1"/>
</dbReference>
<evidence type="ECO:0000313" key="2">
    <source>
        <dbReference type="Proteomes" id="UP000266841"/>
    </source>
</evidence>
<dbReference type="Gene3D" id="1.25.40.10">
    <property type="entry name" value="Tetratricopeptide repeat domain"/>
    <property type="match status" value="1"/>
</dbReference>
<dbReference type="Proteomes" id="UP000266841">
    <property type="component" value="Unassembled WGS sequence"/>
</dbReference>
<comment type="caution">
    <text evidence="1">The sequence shown here is derived from an EMBL/GenBank/DDBJ whole genome shotgun (WGS) entry which is preliminary data.</text>
</comment>
<dbReference type="EMBL" id="AGNL01011788">
    <property type="protein sequence ID" value="EJK68205.1"/>
    <property type="molecule type" value="Genomic_DNA"/>
</dbReference>
<organism evidence="1 2">
    <name type="scientific">Thalassiosira oceanica</name>
    <name type="common">Marine diatom</name>
    <dbReference type="NCBI Taxonomy" id="159749"/>
    <lineage>
        <taxon>Eukaryota</taxon>
        <taxon>Sar</taxon>
        <taxon>Stramenopiles</taxon>
        <taxon>Ochrophyta</taxon>
        <taxon>Bacillariophyta</taxon>
        <taxon>Coscinodiscophyceae</taxon>
        <taxon>Thalassiosirophycidae</taxon>
        <taxon>Thalassiosirales</taxon>
        <taxon>Thalassiosiraceae</taxon>
        <taxon>Thalassiosira</taxon>
    </lineage>
</organism>
<reference evidence="1 2" key="1">
    <citation type="journal article" date="2012" name="Genome Biol.">
        <title>Genome and low-iron response of an oceanic diatom adapted to chronic iron limitation.</title>
        <authorList>
            <person name="Lommer M."/>
            <person name="Specht M."/>
            <person name="Roy A.S."/>
            <person name="Kraemer L."/>
            <person name="Andreson R."/>
            <person name="Gutowska M.A."/>
            <person name="Wolf J."/>
            <person name="Bergner S.V."/>
            <person name="Schilhabel M.B."/>
            <person name="Klostermeier U.C."/>
            <person name="Beiko R.G."/>
            <person name="Rosenstiel P."/>
            <person name="Hippler M."/>
            <person name="Laroche J."/>
        </authorList>
    </citation>
    <scope>NUCLEOTIDE SEQUENCE [LARGE SCALE GENOMIC DNA]</scope>
    <source>
        <strain evidence="1 2">CCMP1005</strain>
    </source>
</reference>
<keyword evidence="2" id="KW-1185">Reference proteome</keyword>
<dbReference type="PANTHER" id="PTHR43628:SF1">
    <property type="entry name" value="CHITIN SYNTHASE REGULATORY FACTOR 2-RELATED"/>
    <property type="match status" value="1"/>
</dbReference>
<proteinExistence type="predicted"/>
<protein>
    <submittedName>
        <fullName evidence="1">Uncharacterized protein</fullName>
    </submittedName>
</protein>
<dbReference type="SMART" id="SM00671">
    <property type="entry name" value="SEL1"/>
    <property type="match status" value="2"/>
</dbReference>
<evidence type="ECO:0000313" key="1">
    <source>
        <dbReference type="EMBL" id="EJK68205.1"/>
    </source>
</evidence>
<name>K0SS68_THAOC</name>
<sequence>MLTDNELARVQARVDANDPAAITLLGDFHYFGQHGLERDVQRTIRLWREAADRGSSEAQMKLGNCYCNGDGVTLDEAKGLQYWGKAACQGHLAARHNLGAHESACGNFERAVRHWMISAKMGDKSSLDNIKAMFAAGHATKQQYGEALVGYQASTEEMKSPDRERAS</sequence>
<dbReference type="SUPFAM" id="SSF81901">
    <property type="entry name" value="HCP-like"/>
    <property type="match status" value="1"/>
</dbReference>
<dbReference type="AlphaFoldDB" id="K0SS68"/>